<proteinExistence type="predicted"/>
<protein>
    <recommendedName>
        <fullName evidence="1">Methyltransferase domain-containing protein</fullName>
    </recommendedName>
</protein>
<dbReference type="InterPro" id="IPR041698">
    <property type="entry name" value="Methyltransf_25"/>
</dbReference>
<reference evidence="2 3" key="1">
    <citation type="submission" date="2014-04" db="EMBL/GenBank/DDBJ databases">
        <authorList>
            <consortium name="DOE Joint Genome Institute"/>
            <person name="Kuo A."/>
            <person name="Zuccaro A."/>
            <person name="Kohler A."/>
            <person name="Nagy L.G."/>
            <person name="Floudas D."/>
            <person name="Copeland A."/>
            <person name="Barry K.W."/>
            <person name="Cichocki N."/>
            <person name="Veneault-Fourrey C."/>
            <person name="LaButti K."/>
            <person name="Lindquist E.A."/>
            <person name="Lipzen A."/>
            <person name="Lundell T."/>
            <person name="Morin E."/>
            <person name="Murat C."/>
            <person name="Sun H."/>
            <person name="Tunlid A."/>
            <person name="Henrissat B."/>
            <person name="Grigoriev I.V."/>
            <person name="Hibbett D.S."/>
            <person name="Martin F."/>
            <person name="Nordberg H.P."/>
            <person name="Cantor M.N."/>
            <person name="Hua S.X."/>
        </authorList>
    </citation>
    <scope>NUCLEOTIDE SEQUENCE [LARGE SCALE GENOMIC DNA]</scope>
    <source>
        <strain evidence="2 3">MAFF 305830</strain>
    </source>
</reference>
<evidence type="ECO:0000313" key="3">
    <source>
        <dbReference type="Proteomes" id="UP000054097"/>
    </source>
</evidence>
<gene>
    <name evidence="2" type="ORF">M408DRAFT_288465</name>
</gene>
<dbReference type="OrthoDB" id="2013972at2759"/>
<dbReference type="Pfam" id="PF13649">
    <property type="entry name" value="Methyltransf_25"/>
    <property type="match status" value="1"/>
</dbReference>
<evidence type="ECO:0000313" key="2">
    <source>
        <dbReference type="EMBL" id="KIM30618.1"/>
    </source>
</evidence>
<dbReference type="InterPro" id="IPR029063">
    <property type="entry name" value="SAM-dependent_MTases_sf"/>
</dbReference>
<accession>A0A0C2WX03</accession>
<dbReference type="Proteomes" id="UP000054097">
    <property type="component" value="Unassembled WGS sequence"/>
</dbReference>
<dbReference type="HOGENOM" id="CLU_891878_0_0_1"/>
<dbReference type="Gene3D" id="3.40.50.150">
    <property type="entry name" value="Vaccinia Virus protein VP39"/>
    <property type="match status" value="1"/>
</dbReference>
<keyword evidence="3" id="KW-1185">Reference proteome</keyword>
<evidence type="ECO:0000259" key="1">
    <source>
        <dbReference type="Pfam" id="PF13649"/>
    </source>
</evidence>
<dbReference type="PANTHER" id="PTHR43591">
    <property type="entry name" value="METHYLTRANSFERASE"/>
    <property type="match status" value="1"/>
</dbReference>
<organism evidence="2 3">
    <name type="scientific">Serendipita vermifera MAFF 305830</name>
    <dbReference type="NCBI Taxonomy" id="933852"/>
    <lineage>
        <taxon>Eukaryota</taxon>
        <taxon>Fungi</taxon>
        <taxon>Dikarya</taxon>
        <taxon>Basidiomycota</taxon>
        <taxon>Agaricomycotina</taxon>
        <taxon>Agaricomycetes</taxon>
        <taxon>Sebacinales</taxon>
        <taxon>Serendipitaceae</taxon>
        <taxon>Serendipita</taxon>
    </lineage>
</organism>
<dbReference type="EMBL" id="KN824284">
    <property type="protein sequence ID" value="KIM30618.1"/>
    <property type="molecule type" value="Genomic_DNA"/>
</dbReference>
<sequence length="312" mass="35534">MDEFRHRLLETHVWLRPRVDQPAFSSDESDYSDIVTALSCYDSILYEQPADKGAPNVRSIDGRLFSIDNPIYLLPLDGDEFERLDKQDFLLKLSMWGLFSLQQDIDDTLATQDPALERKAVLDIGCGSGQWALNIASSHPHVRVVGIDQVPQMPEDLPNNVEFQQHDVNDGLSAFYGTFDLVHVRCIGSGTKSYRTLIKEATKCLNPGGLAIFIEGDFDLVKEDQRTIQEPADDEHPNGSLLQKWMQAVGTAQDRRCRFVDVEDSPHTLDKGLWQFGSYDPFTCWTASMFTPVTPWPQSRSFRNLFRNFNHF</sequence>
<feature type="domain" description="Methyltransferase" evidence="1">
    <location>
        <begin position="121"/>
        <end position="209"/>
    </location>
</feature>
<dbReference type="AlphaFoldDB" id="A0A0C2WX03"/>
<dbReference type="PANTHER" id="PTHR43591:SF24">
    <property type="entry name" value="2-METHOXY-6-POLYPRENYL-1,4-BENZOQUINOL METHYLASE, MITOCHONDRIAL"/>
    <property type="match status" value="1"/>
</dbReference>
<dbReference type="CDD" id="cd02440">
    <property type="entry name" value="AdoMet_MTases"/>
    <property type="match status" value="1"/>
</dbReference>
<name>A0A0C2WX03_SERVB</name>
<reference evidence="3" key="2">
    <citation type="submission" date="2015-01" db="EMBL/GenBank/DDBJ databases">
        <title>Evolutionary Origins and Diversification of the Mycorrhizal Mutualists.</title>
        <authorList>
            <consortium name="DOE Joint Genome Institute"/>
            <consortium name="Mycorrhizal Genomics Consortium"/>
            <person name="Kohler A."/>
            <person name="Kuo A."/>
            <person name="Nagy L.G."/>
            <person name="Floudas D."/>
            <person name="Copeland A."/>
            <person name="Barry K.W."/>
            <person name="Cichocki N."/>
            <person name="Veneault-Fourrey C."/>
            <person name="LaButti K."/>
            <person name="Lindquist E.A."/>
            <person name="Lipzen A."/>
            <person name="Lundell T."/>
            <person name="Morin E."/>
            <person name="Murat C."/>
            <person name="Riley R."/>
            <person name="Ohm R."/>
            <person name="Sun H."/>
            <person name="Tunlid A."/>
            <person name="Henrissat B."/>
            <person name="Grigoriev I.V."/>
            <person name="Hibbett D.S."/>
            <person name="Martin F."/>
        </authorList>
    </citation>
    <scope>NUCLEOTIDE SEQUENCE [LARGE SCALE GENOMIC DNA]</scope>
    <source>
        <strain evidence="3">MAFF 305830</strain>
    </source>
</reference>
<dbReference type="SUPFAM" id="SSF53335">
    <property type="entry name" value="S-adenosyl-L-methionine-dependent methyltransferases"/>
    <property type="match status" value="1"/>
</dbReference>
<dbReference type="GO" id="GO:0008168">
    <property type="term" value="F:methyltransferase activity"/>
    <property type="evidence" value="ECO:0007669"/>
    <property type="project" value="TreeGrafter"/>
</dbReference>